<dbReference type="InterPro" id="IPR016160">
    <property type="entry name" value="Ald_DH_CS_CYS"/>
</dbReference>
<feature type="domain" description="Aldehyde dehydrogenase" evidence="4">
    <location>
        <begin position="28"/>
        <end position="481"/>
    </location>
</feature>
<dbReference type="Proteomes" id="UP001596456">
    <property type="component" value="Unassembled WGS sequence"/>
</dbReference>
<dbReference type="InterPro" id="IPR029510">
    <property type="entry name" value="Ald_DH_CS_GLU"/>
</dbReference>
<dbReference type="InterPro" id="IPR016163">
    <property type="entry name" value="Ald_DH_C"/>
</dbReference>
<keyword evidence="6" id="KW-1185">Reference proteome</keyword>
<dbReference type="PANTHER" id="PTHR11699">
    <property type="entry name" value="ALDEHYDE DEHYDROGENASE-RELATED"/>
    <property type="match status" value="1"/>
</dbReference>
<dbReference type="Gene3D" id="3.40.605.10">
    <property type="entry name" value="Aldehyde Dehydrogenase, Chain A, domain 1"/>
    <property type="match status" value="1"/>
</dbReference>
<evidence type="ECO:0000313" key="5">
    <source>
        <dbReference type="EMBL" id="MFC7335001.1"/>
    </source>
</evidence>
<comment type="caution">
    <text evidence="5">The sequence shown here is derived from an EMBL/GenBank/DDBJ whole genome shotgun (WGS) entry which is preliminary data.</text>
</comment>
<dbReference type="RefSeq" id="WP_377360540.1">
    <property type="nucleotide sequence ID" value="NZ_JBHTCM010000025.1"/>
</dbReference>
<sequence>MSSVEHPELVPNWYAGAAHPPQADRWGDKLAPHDGRLLSRFALSTAADVGTAVAAAAAAQPAWAALTPVRRGDILRGVVAALRDARDDLADLVALETGKPPKDARGETAGALLQGDFWAGEGLRLYGRTLSSAMPGRYSGTVRQPIGVAGLIVPANTPIANIAWKVFPALLCGNAAVLKASEDAPLLALRIARIAEAAGLPPDVLNVVQGLGAEAGAALVGHPDVGVISFTGSTAVGRWIAEAAGRRLARVSLELGGKNAFVVCDDADLDKAVHWAALSAFSNAGQRCAAGSRLIVMDGVYEAFRDRFVARAGSLRLGVTDADDLGPVINARQLATMLARLDEARQAGARVLTGGHRLTGPGHAAGCYLAPTVLEGLAPEHPLSDCELFGPITALYRVADFQEALDLANRTAYGLTAAIHTRSLDRALAFCQRVRAGVANANIGTFGSEPQMPFGGFGLSGNGSREPGTEALDVYSELKTISLVVDQDRL</sequence>
<gene>
    <name evidence="5" type="ORF">ACFQPS_17680</name>
</gene>
<accession>A0ABW2L1F8</accession>
<evidence type="ECO:0000256" key="2">
    <source>
        <dbReference type="PROSITE-ProRule" id="PRU10007"/>
    </source>
</evidence>
<keyword evidence="1 3" id="KW-0560">Oxidoreductase</keyword>
<evidence type="ECO:0000256" key="3">
    <source>
        <dbReference type="RuleBase" id="RU003345"/>
    </source>
</evidence>
<evidence type="ECO:0000256" key="1">
    <source>
        <dbReference type="ARBA" id="ARBA00023002"/>
    </source>
</evidence>
<proteinExistence type="inferred from homology"/>
<dbReference type="InterPro" id="IPR016161">
    <property type="entry name" value="Ald_DH/histidinol_DH"/>
</dbReference>
<reference evidence="6" key="1">
    <citation type="journal article" date="2019" name="Int. J. Syst. Evol. Microbiol.">
        <title>The Global Catalogue of Microorganisms (GCM) 10K type strain sequencing project: providing services to taxonomists for standard genome sequencing and annotation.</title>
        <authorList>
            <consortium name="The Broad Institute Genomics Platform"/>
            <consortium name="The Broad Institute Genome Sequencing Center for Infectious Disease"/>
            <person name="Wu L."/>
            <person name="Ma J."/>
        </authorList>
    </citation>
    <scope>NUCLEOTIDE SEQUENCE [LARGE SCALE GENOMIC DNA]</scope>
    <source>
        <strain evidence="6">CGMCC 1.16275</strain>
    </source>
</reference>
<comment type="similarity">
    <text evidence="3">Belongs to the aldehyde dehydrogenase family.</text>
</comment>
<evidence type="ECO:0000313" key="6">
    <source>
        <dbReference type="Proteomes" id="UP001596456"/>
    </source>
</evidence>
<dbReference type="PROSITE" id="PS00687">
    <property type="entry name" value="ALDEHYDE_DEHYDR_GLU"/>
    <property type="match status" value="1"/>
</dbReference>
<evidence type="ECO:0000259" key="4">
    <source>
        <dbReference type="Pfam" id="PF00171"/>
    </source>
</evidence>
<dbReference type="Pfam" id="PF00171">
    <property type="entry name" value="Aldedh"/>
    <property type="match status" value="1"/>
</dbReference>
<name>A0ABW2L1F8_9PROT</name>
<dbReference type="PROSITE" id="PS00070">
    <property type="entry name" value="ALDEHYDE_DEHYDR_CYS"/>
    <property type="match status" value="1"/>
</dbReference>
<dbReference type="Gene3D" id="3.40.309.10">
    <property type="entry name" value="Aldehyde Dehydrogenase, Chain A, domain 2"/>
    <property type="match status" value="1"/>
</dbReference>
<dbReference type="EMBL" id="JBHTCM010000025">
    <property type="protein sequence ID" value="MFC7335001.1"/>
    <property type="molecule type" value="Genomic_DNA"/>
</dbReference>
<organism evidence="5 6">
    <name type="scientific">Rhodocista pekingensis</name>
    <dbReference type="NCBI Taxonomy" id="201185"/>
    <lineage>
        <taxon>Bacteria</taxon>
        <taxon>Pseudomonadati</taxon>
        <taxon>Pseudomonadota</taxon>
        <taxon>Alphaproteobacteria</taxon>
        <taxon>Rhodospirillales</taxon>
        <taxon>Azospirillaceae</taxon>
        <taxon>Rhodocista</taxon>
    </lineage>
</organism>
<dbReference type="InterPro" id="IPR015590">
    <property type="entry name" value="Aldehyde_DH_dom"/>
</dbReference>
<dbReference type="CDD" id="cd07078">
    <property type="entry name" value="ALDH"/>
    <property type="match status" value="1"/>
</dbReference>
<dbReference type="InterPro" id="IPR016162">
    <property type="entry name" value="Ald_DH_N"/>
</dbReference>
<protein>
    <submittedName>
        <fullName evidence="5">Aldehyde dehydrogenase family protein</fullName>
    </submittedName>
</protein>
<dbReference type="SUPFAM" id="SSF53720">
    <property type="entry name" value="ALDH-like"/>
    <property type="match status" value="1"/>
</dbReference>
<feature type="active site" evidence="2">
    <location>
        <position position="254"/>
    </location>
</feature>